<gene>
    <name evidence="2" type="ORF">NX722_06575</name>
    <name evidence="3" type="ORF">NX722_07295</name>
</gene>
<comment type="caution">
    <text evidence="3">The sequence shown here is derived from an EMBL/GenBank/DDBJ whole genome shotgun (WGS) entry which is preliminary data.</text>
</comment>
<evidence type="ECO:0000259" key="1">
    <source>
        <dbReference type="Pfam" id="PF01609"/>
    </source>
</evidence>
<reference evidence="3 4" key="1">
    <citation type="submission" date="2022-10" db="EMBL/GenBank/DDBJ databases">
        <title>High-quality genome sequences of two octocoral-associated bacteria, Endozoicomonas euniceicola EF212 and Endozoicomonas gorgoniicola PS125.</title>
        <authorList>
            <person name="Chiou Y.-J."/>
            <person name="Chen Y.-H."/>
        </authorList>
    </citation>
    <scope>NUCLEOTIDE SEQUENCE [LARGE SCALE GENOMIC DNA]</scope>
    <source>
        <strain evidence="3 4">PS125</strain>
    </source>
</reference>
<dbReference type="InterPro" id="IPR002559">
    <property type="entry name" value="Transposase_11"/>
</dbReference>
<name>A0ABT3MSV1_9GAMM</name>
<evidence type="ECO:0000313" key="4">
    <source>
        <dbReference type="Proteomes" id="UP001209854"/>
    </source>
</evidence>
<dbReference type="EMBL" id="JAPFCC010000001">
    <property type="protein sequence ID" value="MCW7552317.1"/>
    <property type="molecule type" value="Genomic_DNA"/>
</dbReference>
<dbReference type="EMBL" id="JAPFCC010000001">
    <property type="protein sequence ID" value="MCW7552451.1"/>
    <property type="molecule type" value="Genomic_DNA"/>
</dbReference>
<evidence type="ECO:0000313" key="3">
    <source>
        <dbReference type="EMBL" id="MCW7552451.1"/>
    </source>
</evidence>
<sequence length="453" mass="52441">MTTALQKYSKHLCVKNLILQACKCFDTIPDYRPNHCSNGIPFSNFAKSAFAMMHQKYDSLLSFDTDQADPVIRHNLETMYHVKDGKVPCDTHMREILDPIAPEEFRKPFKKLFSLVQRNKLLKAFEFKCGDLKDCYLMPVDGTGLFYSGECRCNECCVKNKGKRNESYYHNLMGGCIVHPEQKTVIPFAPEAIVLQDGATKNDCEKNAIKRYLAHVKREHPHLNLAILLDGLYADNPTIELIRSYGWHYIIVAKDGNHKSLIEAMNALCDQGNLNYHEITNKEKGTKHWFRYANNVPLNASDFAENVNVLDYVETDKEGNRHTWCWVTDIELTEETVEEIMIGGRCRWHIENQTFNTLKNQGYNIEHNYGHGKYHLATNLAYLTFLAFMVDQIQEMTSPEFQKALKERSKGVRTYLWKLITRIFLSWFLEGWDELFEAINKGIKPGRVKINTS</sequence>
<protein>
    <submittedName>
        <fullName evidence="3">Transposase</fullName>
    </submittedName>
</protein>
<dbReference type="Proteomes" id="UP001209854">
    <property type="component" value="Unassembled WGS sequence"/>
</dbReference>
<organism evidence="3 4">
    <name type="scientific">Endozoicomonas gorgoniicola</name>
    <dbReference type="NCBI Taxonomy" id="1234144"/>
    <lineage>
        <taxon>Bacteria</taxon>
        <taxon>Pseudomonadati</taxon>
        <taxon>Pseudomonadota</taxon>
        <taxon>Gammaproteobacteria</taxon>
        <taxon>Oceanospirillales</taxon>
        <taxon>Endozoicomonadaceae</taxon>
        <taxon>Endozoicomonas</taxon>
    </lineage>
</organism>
<dbReference type="Pfam" id="PF01609">
    <property type="entry name" value="DDE_Tnp_1"/>
    <property type="match status" value="1"/>
</dbReference>
<accession>A0ABT3MSV1</accession>
<dbReference type="RefSeq" id="WP_262567286.1">
    <property type="nucleotide sequence ID" value="NZ_JAPFCC010000001.1"/>
</dbReference>
<feature type="domain" description="Transposase IS4-like" evidence="1">
    <location>
        <begin position="168"/>
        <end position="383"/>
    </location>
</feature>
<evidence type="ECO:0000313" key="2">
    <source>
        <dbReference type="EMBL" id="MCW7552317.1"/>
    </source>
</evidence>
<proteinExistence type="predicted"/>
<keyword evidence="4" id="KW-1185">Reference proteome</keyword>